<dbReference type="CDD" id="cd00130">
    <property type="entry name" value="PAS"/>
    <property type="match status" value="3"/>
</dbReference>
<evidence type="ECO:0000259" key="4">
    <source>
        <dbReference type="PROSITE" id="PS50113"/>
    </source>
</evidence>
<evidence type="ECO:0000256" key="1">
    <source>
        <dbReference type="ARBA" id="ARBA00001946"/>
    </source>
</evidence>
<evidence type="ECO:0000256" key="2">
    <source>
        <dbReference type="SAM" id="Phobius"/>
    </source>
</evidence>
<dbReference type="RefSeq" id="WP_317628129.1">
    <property type="nucleotide sequence ID" value="NZ_JQED01000040.1"/>
</dbReference>
<feature type="transmembrane region" description="Helical" evidence="2">
    <location>
        <begin position="175"/>
        <end position="196"/>
    </location>
</feature>
<dbReference type="SUPFAM" id="SSF55073">
    <property type="entry name" value="Nucleotide cyclase"/>
    <property type="match status" value="1"/>
</dbReference>
<dbReference type="InterPro" id="IPR001633">
    <property type="entry name" value="EAL_dom"/>
</dbReference>
<feature type="domain" description="PAS" evidence="3">
    <location>
        <begin position="638"/>
        <end position="687"/>
    </location>
</feature>
<dbReference type="InterPro" id="IPR029016">
    <property type="entry name" value="GAF-like_dom_sf"/>
</dbReference>
<dbReference type="InterPro" id="IPR013655">
    <property type="entry name" value="PAS_fold_3"/>
</dbReference>
<dbReference type="NCBIfam" id="TIGR00254">
    <property type="entry name" value="GGDEF"/>
    <property type="match status" value="1"/>
</dbReference>
<protein>
    <submittedName>
        <fullName evidence="7">Diguanylate cyclase/phosphodiesterase with PAS/PAC and GAF sensor(S)</fullName>
    </submittedName>
</protein>
<dbReference type="InterPro" id="IPR000014">
    <property type="entry name" value="PAS"/>
</dbReference>
<dbReference type="InterPro" id="IPR035965">
    <property type="entry name" value="PAS-like_dom_sf"/>
</dbReference>
<dbReference type="SMART" id="SM00091">
    <property type="entry name" value="PAS"/>
    <property type="match status" value="3"/>
</dbReference>
<evidence type="ECO:0000259" key="5">
    <source>
        <dbReference type="PROSITE" id="PS50883"/>
    </source>
</evidence>
<accession>A0A099KH60</accession>
<dbReference type="SUPFAM" id="SSF55785">
    <property type="entry name" value="PYP-like sensor domain (PAS domain)"/>
    <property type="match status" value="3"/>
</dbReference>
<feature type="domain" description="PAC" evidence="4">
    <location>
        <begin position="294"/>
        <end position="348"/>
    </location>
</feature>
<dbReference type="SUPFAM" id="SSF141868">
    <property type="entry name" value="EAL domain-like"/>
    <property type="match status" value="1"/>
</dbReference>
<proteinExistence type="predicted"/>
<dbReference type="SMART" id="SM00052">
    <property type="entry name" value="EAL"/>
    <property type="match status" value="1"/>
</dbReference>
<dbReference type="AlphaFoldDB" id="A0A099KH60"/>
<dbReference type="SUPFAM" id="SSF55781">
    <property type="entry name" value="GAF domain-like"/>
    <property type="match status" value="1"/>
</dbReference>
<feature type="domain" description="EAL" evidence="5">
    <location>
        <begin position="940"/>
        <end position="1196"/>
    </location>
</feature>
<dbReference type="PROSITE" id="PS50883">
    <property type="entry name" value="EAL"/>
    <property type="match status" value="1"/>
</dbReference>
<feature type="transmembrane region" description="Helical" evidence="2">
    <location>
        <begin position="6"/>
        <end position="27"/>
    </location>
</feature>
<dbReference type="Gene3D" id="3.30.450.20">
    <property type="entry name" value="PAS domain"/>
    <property type="match status" value="3"/>
</dbReference>
<feature type="domain" description="GGDEF" evidence="6">
    <location>
        <begin position="798"/>
        <end position="931"/>
    </location>
</feature>
<reference evidence="7 8" key="1">
    <citation type="submission" date="2014-08" db="EMBL/GenBank/DDBJ databases">
        <title>Genomic and Phenotypic Diversity of Colwellia psychrerythraea strains from Disparate Marine Basins.</title>
        <authorList>
            <person name="Techtmann S.M."/>
            <person name="Stelling S.C."/>
            <person name="Utturkar S.M."/>
            <person name="Alshibli N."/>
            <person name="Harris A."/>
            <person name="Brown S.D."/>
            <person name="Hazen T.C."/>
        </authorList>
    </citation>
    <scope>NUCLEOTIDE SEQUENCE [LARGE SCALE GENOMIC DNA]</scope>
    <source>
        <strain evidence="7 8">ND2E</strain>
    </source>
</reference>
<gene>
    <name evidence="7" type="ORF">ND2E_3857</name>
</gene>
<dbReference type="Pfam" id="PF13426">
    <property type="entry name" value="PAS_9"/>
    <property type="match status" value="1"/>
</dbReference>
<dbReference type="SMART" id="SM00267">
    <property type="entry name" value="GGDEF"/>
    <property type="match status" value="1"/>
</dbReference>
<dbReference type="Gene3D" id="3.30.70.270">
    <property type="match status" value="1"/>
</dbReference>
<keyword evidence="2" id="KW-1133">Transmembrane helix</keyword>
<dbReference type="PROSITE" id="PS50113">
    <property type="entry name" value="PAC"/>
    <property type="match status" value="3"/>
</dbReference>
<keyword evidence="2" id="KW-0472">Membrane</keyword>
<dbReference type="Gene3D" id="3.20.20.450">
    <property type="entry name" value="EAL domain"/>
    <property type="match status" value="1"/>
</dbReference>
<sequence length="1206" mass="135229">MNTAARKILFVSTSVTLFTMAIIYYSFFIGRDIAERYTPLIDATMEIKLEATMAHLWFEEIMSGDQTVSIENIWANLDQSEWYAKAMLDGGTNNEGTFLALNNPDLRSQIEDTIDGIHNFRQIAKKRWASQSVSGVGSSIEQQFDQAFLKFNHSADSVESALQKAKAEDLQAFKFIQGLLLVLVLLLGVVIASLLLRYNAKRLKTINVLKLSDENVSTSQKQLLNVINGAKLGYWDWWYKTGEHVVNDEWLAILGLARQNITNHISDWAELIHPDDEDLMKKTVHAHILSGKNYVAEFRMKHADGRWVWIQGSGSVIEYEEGTHDPLRLCGTHQDITERKHAELREKSRTHVLELLTSGDLLPVILEAVVQGVEQECPEMLCSILLLDDEGKHLLSGAAPSLPDFFSTAINGIEIGPGVGCCGTAAYTNERVIVEDIQHDSSWASFKELTSKAKLRACWSEPIRSTQGKVLGTFSIYHHEINTPTKANITMIEQAASLASIAIEKIQANVNLKASDEQMQLVLAGANLGFWDWNIVTGKVYRNERWATMLGYTHNELEHTTNQWADFVHHEDREKAWQSINDVLEGRSNSHSLEYRMLTKEGGFRWVHDQANVMQRHSDGKPLRMSGIHSDITNRKIAEEKIKLAASVFSHAGEGIIITDDKATIIDVNQAFTKITGFSREEAIGSNPQILQSGRQSTEFYAEMWQALKKVGYWSGEVWNRRKNGEVYAVMQTISAVRDVNGMTTHYVSLGNDITLMKEHQYQLEHIAHYDILTNLPNRVLLADRLSQAMLQCSRYKQSLAVVFLDLDGFKHVNDTYGHDVGDELLIALSVRMKAALRENDSLARIGGDEFVAVLADLTTVEDCEPVLERLLLAASERVVIDGIVLNISASIGVTLYPQDNGDADLLMRHADQAMYVAKESGKNRYHFFDTAQDDAVKVQRESLEAIRNALDNRQFILHYQPKVNMKLGTVTGVEALIRWQHPERGLINPLEFLPLIENNPMSIELGEWVIDTVLTQISDWQKMGPNLSVSISVNIAAVQLQQADFIDKLKTLLDAHPDVEPSYLELEVLETSALEDVHHISTIMNACMALGVGFALDDFGTGYSSLTYLRRLPVSLIKIDQSFVLDMLSDADDLAIVEGVITLAKLFKRKVIAEGVETIEHGTALLQLGCELAQGHGIARPMPASDIPSWIINWEPDDNWKSCCK</sequence>
<dbReference type="Pfam" id="PF08447">
    <property type="entry name" value="PAS_3"/>
    <property type="match status" value="2"/>
</dbReference>
<dbReference type="PANTHER" id="PTHR44757">
    <property type="entry name" value="DIGUANYLATE CYCLASE DGCP"/>
    <property type="match status" value="1"/>
</dbReference>
<dbReference type="InterPro" id="IPR001610">
    <property type="entry name" value="PAC"/>
</dbReference>
<keyword evidence="2" id="KW-0812">Transmembrane</keyword>
<dbReference type="EMBL" id="JQED01000040">
    <property type="protein sequence ID" value="KGJ89666.1"/>
    <property type="molecule type" value="Genomic_DNA"/>
</dbReference>
<organism evidence="7 8">
    <name type="scientific">Colwellia psychrerythraea</name>
    <name type="common">Vibrio psychroerythus</name>
    <dbReference type="NCBI Taxonomy" id="28229"/>
    <lineage>
        <taxon>Bacteria</taxon>
        <taxon>Pseudomonadati</taxon>
        <taxon>Pseudomonadota</taxon>
        <taxon>Gammaproteobacteria</taxon>
        <taxon>Alteromonadales</taxon>
        <taxon>Colwelliaceae</taxon>
        <taxon>Colwellia</taxon>
    </lineage>
</organism>
<dbReference type="PROSITE" id="PS50112">
    <property type="entry name" value="PAS"/>
    <property type="match status" value="3"/>
</dbReference>
<dbReference type="NCBIfam" id="TIGR00229">
    <property type="entry name" value="sensory_box"/>
    <property type="match status" value="3"/>
</dbReference>
<dbReference type="PROSITE" id="PS50887">
    <property type="entry name" value="GGDEF"/>
    <property type="match status" value="1"/>
</dbReference>
<dbReference type="InterPro" id="IPR052155">
    <property type="entry name" value="Biofilm_reg_signaling"/>
</dbReference>
<dbReference type="InterPro" id="IPR000700">
    <property type="entry name" value="PAS-assoc_C"/>
</dbReference>
<dbReference type="Gene3D" id="3.30.450.40">
    <property type="match status" value="1"/>
</dbReference>
<dbReference type="InterPro" id="IPR000160">
    <property type="entry name" value="GGDEF_dom"/>
</dbReference>
<feature type="domain" description="PAS" evidence="3">
    <location>
        <begin position="540"/>
        <end position="587"/>
    </location>
</feature>
<dbReference type="SMART" id="SM00065">
    <property type="entry name" value="GAF"/>
    <property type="match status" value="1"/>
</dbReference>
<comment type="cofactor">
    <cofactor evidence="1">
        <name>Mg(2+)</name>
        <dbReference type="ChEBI" id="CHEBI:18420"/>
    </cofactor>
</comment>
<feature type="domain" description="PAC" evidence="4">
    <location>
        <begin position="591"/>
        <end position="644"/>
    </location>
</feature>
<dbReference type="Pfam" id="PF13185">
    <property type="entry name" value="GAF_2"/>
    <property type="match status" value="1"/>
</dbReference>
<evidence type="ECO:0000259" key="6">
    <source>
        <dbReference type="PROSITE" id="PS50887"/>
    </source>
</evidence>
<dbReference type="Pfam" id="PF00990">
    <property type="entry name" value="GGDEF"/>
    <property type="match status" value="1"/>
</dbReference>
<dbReference type="InterPro" id="IPR003018">
    <property type="entry name" value="GAF"/>
</dbReference>
<evidence type="ECO:0000313" key="8">
    <source>
        <dbReference type="Proteomes" id="UP000029843"/>
    </source>
</evidence>
<dbReference type="FunFam" id="3.30.70.270:FF:000001">
    <property type="entry name" value="Diguanylate cyclase domain protein"/>
    <property type="match status" value="1"/>
</dbReference>
<evidence type="ECO:0000259" key="3">
    <source>
        <dbReference type="PROSITE" id="PS50112"/>
    </source>
</evidence>
<dbReference type="InterPro" id="IPR043128">
    <property type="entry name" value="Rev_trsase/Diguanyl_cyclase"/>
</dbReference>
<name>A0A099KH60_COLPS</name>
<comment type="caution">
    <text evidence="7">The sequence shown here is derived from an EMBL/GenBank/DDBJ whole genome shotgun (WGS) entry which is preliminary data.</text>
</comment>
<dbReference type="SMART" id="SM00086">
    <property type="entry name" value="PAC"/>
    <property type="match status" value="3"/>
</dbReference>
<evidence type="ECO:0000313" key="7">
    <source>
        <dbReference type="EMBL" id="KGJ89666.1"/>
    </source>
</evidence>
<dbReference type="InterPro" id="IPR035919">
    <property type="entry name" value="EAL_sf"/>
</dbReference>
<feature type="domain" description="PAC" evidence="4">
    <location>
        <begin position="714"/>
        <end position="766"/>
    </location>
</feature>
<feature type="domain" description="PAS" evidence="3">
    <location>
        <begin position="246"/>
        <end position="291"/>
    </location>
</feature>
<dbReference type="CDD" id="cd01948">
    <property type="entry name" value="EAL"/>
    <property type="match status" value="1"/>
</dbReference>
<dbReference type="GO" id="GO:0003824">
    <property type="term" value="F:catalytic activity"/>
    <property type="evidence" value="ECO:0007669"/>
    <property type="project" value="UniProtKB-ARBA"/>
</dbReference>
<dbReference type="PATRIC" id="fig|28229.4.peg.3013"/>
<dbReference type="CDD" id="cd01949">
    <property type="entry name" value="GGDEF"/>
    <property type="match status" value="1"/>
</dbReference>
<dbReference type="PANTHER" id="PTHR44757:SF2">
    <property type="entry name" value="BIOFILM ARCHITECTURE MAINTENANCE PROTEIN MBAA"/>
    <property type="match status" value="1"/>
</dbReference>
<dbReference type="InterPro" id="IPR029787">
    <property type="entry name" value="Nucleotide_cyclase"/>
</dbReference>
<dbReference type="Pfam" id="PF00563">
    <property type="entry name" value="EAL"/>
    <property type="match status" value="1"/>
</dbReference>
<dbReference type="Proteomes" id="UP000029843">
    <property type="component" value="Unassembled WGS sequence"/>
</dbReference>